<dbReference type="Pfam" id="PF13508">
    <property type="entry name" value="Acetyltransf_7"/>
    <property type="match status" value="1"/>
</dbReference>
<dbReference type="PROSITE" id="PS51186">
    <property type="entry name" value="GNAT"/>
    <property type="match status" value="1"/>
</dbReference>
<dbReference type="Proteomes" id="UP000317940">
    <property type="component" value="Unassembled WGS sequence"/>
</dbReference>
<dbReference type="CDD" id="cd04301">
    <property type="entry name" value="NAT_SF"/>
    <property type="match status" value="1"/>
</dbReference>
<feature type="domain" description="N-acetyltransferase" evidence="3">
    <location>
        <begin position="2"/>
        <end position="177"/>
    </location>
</feature>
<keyword evidence="2" id="KW-0012">Acyltransferase</keyword>
<keyword evidence="5" id="KW-1185">Reference proteome</keyword>
<dbReference type="EMBL" id="VIWT01000001">
    <property type="protein sequence ID" value="TWF98384.1"/>
    <property type="molecule type" value="Genomic_DNA"/>
</dbReference>
<dbReference type="InterPro" id="IPR016181">
    <property type="entry name" value="Acyl_CoA_acyltransferase"/>
</dbReference>
<evidence type="ECO:0000313" key="4">
    <source>
        <dbReference type="EMBL" id="TWF98384.1"/>
    </source>
</evidence>
<evidence type="ECO:0000256" key="2">
    <source>
        <dbReference type="ARBA" id="ARBA00023315"/>
    </source>
</evidence>
<evidence type="ECO:0000259" key="3">
    <source>
        <dbReference type="PROSITE" id="PS51186"/>
    </source>
</evidence>
<dbReference type="SUPFAM" id="SSF55729">
    <property type="entry name" value="Acyl-CoA N-acyltransferases (Nat)"/>
    <property type="match status" value="1"/>
</dbReference>
<accession>A0A561UG99</accession>
<protein>
    <submittedName>
        <fullName evidence="4">Acetyltransferase (GNAT) family protein</fullName>
    </submittedName>
</protein>
<dbReference type="InterPro" id="IPR000182">
    <property type="entry name" value="GNAT_dom"/>
</dbReference>
<dbReference type="Gene3D" id="3.40.630.30">
    <property type="match status" value="1"/>
</dbReference>
<gene>
    <name evidence="4" type="ORF">FHX73_112192</name>
</gene>
<keyword evidence="1 4" id="KW-0808">Transferase</keyword>
<organism evidence="4 5">
    <name type="scientific">Kitasatospora viridis</name>
    <dbReference type="NCBI Taxonomy" id="281105"/>
    <lineage>
        <taxon>Bacteria</taxon>
        <taxon>Bacillati</taxon>
        <taxon>Actinomycetota</taxon>
        <taxon>Actinomycetes</taxon>
        <taxon>Kitasatosporales</taxon>
        <taxon>Streptomycetaceae</taxon>
        <taxon>Kitasatospora</taxon>
    </lineage>
</organism>
<proteinExistence type="predicted"/>
<reference evidence="4 5" key="1">
    <citation type="submission" date="2019-06" db="EMBL/GenBank/DDBJ databases">
        <title>Sequencing the genomes of 1000 actinobacteria strains.</title>
        <authorList>
            <person name="Klenk H.-P."/>
        </authorList>
    </citation>
    <scope>NUCLEOTIDE SEQUENCE [LARGE SCALE GENOMIC DNA]</scope>
    <source>
        <strain evidence="4 5">DSM 44826</strain>
    </source>
</reference>
<dbReference type="InterPro" id="IPR050680">
    <property type="entry name" value="YpeA/RimI_acetyltransf"/>
</dbReference>
<dbReference type="AlphaFoldDB" id="A0A561UG99"/>
<dbReference type="PANTHER" id="PTHR43420">
    <property type="entry name" value="ACETYLTRANSFERASE"/>
    <property type="match status" value="1"/>
</dbReference>
<comment type="caution">
    <text evidence="4">The sequence shown here is derived from an EMBL/GenBank/DDBJ whole genome shotgun (WGS) entry which is preliminary data.</text>
</comment>
<dbReference type="GO" id="GO:0016747">
    <property type="term" value="F:acyltransferase activity, transferring groups other than amino-acyl groups"/>
    <property type="evidence" value="ECO:0007669"/>
    <property type="project" value="InterPro"/>
</dbReference>
<dbReference type="RefSeq" id="WP_145904827.1">
    <property type="nucleotide sequence ID" value="NZ_BAAAMZ010000024.1"/>
</dbReference>
<dbReference type="OrthoDB" id="3572254at2"/>
<sequence>MALHFTLDPEPTPELRAEITTLWTEASNAGGAVGFVPPVTEDEVRPTADKQFGGLGASDDQDADRLLVARDGDGRLVAVLFFESMRFGLMAHWRLLKRVMVDPKQQGRGYGRQLLAEAERIGRAWGLAGLRLTCRGGLGLERFYESCGYTEVGRVPGAIRVAPGDDRDDITFWLPLAPAPAAD</sequence>
<name>A0A561UG99_9ACTN</name>
<evidence type="ECO:0000256" key="1">
    <source>
        <dbReference type="ARBA" id="ARBA00022679"/>
    </source>
</evidence>
<evidence type="ECO:0000313" key="5">
    <source>
        <dbReference type="Proteomes" id="UP000317940"/>
    </source>
</evidence>